<proteinExistence type="predicted"/>
<evidence type="ECO:0008006" key="3">
    <source>
        <dbReference type="Google" id="ProtNLM"/>
    </source>
</evidence>
<feature type="compositionally biased region" description="Polar residues" evidence="1">
    <location>
        <begin position="1"/>
        <end position="10"/>
    </location>
</feature>
<protein>
    <recommendedName>
        <fullName evidence="3">Transposase</fullName>
    </recommendedName>
</protein>
<accession>A0AAU3IAC0</accession>
<name>A0AAU3IAC0_9ACTN</name>
<sequence>MTDSDSTGQSDGAGWRQTALPLLPEEWSPEQIVGHLRLRHGDDPRTQITHKTIHRTIHTTR</sequence>
<feature type="region of interest" description="Disordered" evidence="1">
    <location>
        <begin position="1"/>
        <end position="20"/>
    </location>
</feature>
<dbReference type="EMBL" id="CP109546">
    <property type="protein sequence ID" value="WTZ14126.1"/>
    <property type="molecule type" value="Genomic_DNA"/>
</dbReference>
<organism evidence="2">
    <name type="scientific">Streptomyces sp. NBC_01393</name>
    <dbReference type="NCBI Taxonomy" id="2903851"/>
    <lineage>
        <taxon>Bacteria</taxon>
        <taxon>Bacillati</taxon>
        <taxon>Actinomycetota</taxon>
        <taxon>Actinomycetes</taxon>
        <taxon>Kitasatosporales</taxon>
        <taxon>Streptomycetaceae</taxon>
        <taxon>Streptomyces</taxon>
    </lineage>
</organism>
<reference evidence="2" key="1">
    <citation type="submission" date="2022-10" db="EMBL/GenBank/DDBJ databases">
        <title>The complete genomes of actinobacterial strains from the NBC collection.</title>
        <authorList>
            <person name="Joergensen T.S."/>
            <person name="Alvarez Arevalo M."/>
            <person name="Sterndorff E.B."/>
            <person name="Faurdal D."/>
            <person name="Vuksanovic O."/>
            <person name="Mourched A.-S."/>
            <person name="Charusanti P."/>
            <person name="Shaw S."/>
            <person name="Blin K."/>
            <person name="Weber T."/>
        </authorList>
    </citation>
    <scope>NUCLEOTIDE SEQUENCE</scope>
    <source>
        <strain evidence="2">NBC_01393</strain>
    </source>
</reference>
<evidence type="ECO:0000256" key="1">
    <source>
        <dbReference type="SAM" id="MobiDB-lite"/>
    </source>
</evidence>
<dbReference type="AlphaFoldDB" id="A0AAU3IAC0"/>
<evidence type="ECO:0000313" key="2">
    <source>
        <dbReference type="EMBL" id="WTZ14126.1"/>
    </source>
</evidence>
<gene>
    <name evidence="2" type="ORF">OG699_42920</name>
</gene>